<proteinExistence type="inferred from homology"/>
<dbReference type="PATRIC" id="fig|1538.10.peg.2322"/>
<evidence type="ECO:0000313" key="10">
    <source>
        <dbReference type="Proteomes" id="UP000077407"/>
    </source>
</evidence>
<feature type="domain" description="Multidrug resistance protein MdtA-like barrel-sandwich hybrid" evidence="7">
    <location>
        <begin position="54"/>
        <end position="126"/>
    </location>
</feature>
<sequence length="223" mass="24410">MVNKIVSMIKKYKIAAIGILVGIAVILCGIISYFWYENTYYISTNDAVVGADLVNVNTQIQGKLLEFDLNEGDEVNKDEILARQEVTNTPDSSIDSSLVRAPISGIVVKKQSTQGEFKLAGQTIATLADEDNVYVTANIDEKEIQNIKVGQAVTVKLDEFNGKKFNGKVKSIGLVSQNGLNQSSKDKDGKFEKVNQKVPVKIQFNKAKGLVLGTNANVKIRIK</sequence>
<evidence type="ECO:0000256" key="4">
    <source>
        <dbReference type="ARBA" id="ARBA00022989"/>
    </source>
</evidence>
<evidence type="ECO:0000256" key="2">
    <source>
        <dbReference type="ARBA" id="ARBA00009477"/>
    </source>
</evidence>
<dbReference type="PANTHER" id="PTHR30386">
    <property type="entry name" value="MEMBRANE FUSION SUBUNIT OF EMRAB-TOLC MULTIDRUG EFFLUX PUMP"/>
    <property type="match status" value="1"/>
</dbReference>
<protein>
    <submittedName>
        <fullName evidence="9">Multidrug resistance protein MdtN</fullName>
    </submittedName>
</protein>
<dbReference type="Pfam" id="PF25990">
    <property type="entry name" value="Beta-barrel_YknX"/>
    <property type="match status" value="1"/>
</dbReference>
<organism evidence="9 10">
    <name type="scientific">Clostridium ljungdahlii</name>
    <dbReference type="NCBI Taxonomy" id="1538"/>
    <lineage>
        <taxon>Bacteria</taxon>
        <taxon>Bacillati</taxon>
        <taxon>Bacillota</taxon>
        <taxon>Clostridia</taxon>
        <taxon>Eubacteriales</taxon>
        <taxon>Clostridiaceae</taxon>
        <taxon>Clostridium</taxon>
    </lineage>
</organism>
<dbReference type="SUPFAM" id="SSF111369">
    <property type="entry name" value="HlyD-like secretion proteins"/>
    <property type="match status" value="1"/>
</dbReference>
<feature type="domain" description="YknX-like beta-barrel" evidence="8">
    <location>
        <begin position="135"/>
        <end position="220"/>
    </location>
</feature>
<comment type="caution">
    <text evidence="9">The sequence shown here is derived from an EMBL/GenBank/DDBJ whole genome shotgun (WGS) entry which is preliminary data.</text>
</comment>
<evidence type="ECO:0000313" key="9">
    <source>
        <dbReference type="EMBL" id="OAA88015.1"/>
    </source>
</evidence>
<dbReference type="InterPro" id="IPR050739">
    <property type="entry name" value="MFP"/>
</dbReference>
<dbReference type="Gene3D" id="2.40.30.170">
    <property type="match status" value="1"/>
</dbReference>
<gene>
    <name evidence="9" type="primary">mdtN</name>
    <name evidence="9" type="ORF">WY13_01880</name>
</gene>
<dbReference type="Pfam" id="PF25917">
    <property type="entry name" value="BSH_RND"/>
    <property type="match status" value="1"/>
</dbReference>
<dbReference type="Gene3D" id="2.40.50.100">
    <property type="match status" value="1"/>
</dbReference>
<dbReference type="EMBL" id="LITT01000018">
    <property type="protein sequence ID" value="OAA88015.1"/>
    <property type="molecule type" value="Genomic_DNA"/>
</dbReference>
<accession>A0A168PPX0</accession>
<dbReference type="RefSeq" id="WP_242866421.1">
    <property type="nucleotide sequence ID" value="NZ_LITT01000018.1"/>
</dbReference>
<feature type="transmembrane region" description="Helical" evidence="6">
    <location>
        <begin position="12"/>
        <end position="36"/>
    </location>
</feature>
<keyword evidence="4 6" id="KW-1133">Transmembrane helix</keyword>
<evidence type="ECO:0000259" key="7">
    <source>
        <dbReference type="Pfam" id="PF25917"/>
    </source>
</evidence>
<name>A0A168PPX0_9CLOT</name>
<keyword evidence="3 6" id="KW-0812">Transmembrane</keyword>
<keyword evidence="5 6" id="KW-0472">Membrane</keyword>
<dbReference type="InterPro" id="IPR058625">
    <property type="entry name" value="MdtA-like_BSH"/>
</dbReference>
<comment type="subcellular location">
    <subcellularLocation>
        <location evidence="1">Membrane</location>
        <topology evidence="1">Single-pass membrane protein</topology>
    </subcellularLocation>
</comment>
<evidence type="ECO:0000256" key="5">
    <source>
        <dbReference type="ARBA" id="ARBA00023136"/>
    </source>
</evidence>
<dbReference type="AlphaFoldDB" id="A0A168PPX0"/>
<dbReference type="Proteomes" id="UP000077407">
    <property type="component" value="Unassembled WGS sequence"/>
</dbReference>
<dbReference type="GO" id="GO:0016020">
    <property type="term" value="C:membrane"/>
    <property type="evidence" value="ECO:0007669"/>
    <property type="project" value="UniProtKB-SubCell"/>
</dbReference>
<dbReference type="PANTHER" id="PTHR30386:SF26">
    <property type="entry name" value="TRANSPORT PROTEIN COMB"/>
    <property type="match status" value="1"/>
</dbReference>
<evidence type="ECO:0000256" key="1">
    <source>
        <dbReference type="ARBA" id="ARBA00004167"/>
    </source>
</evidence>
<comment type="similarity">
    <text evidence="2">Belongs to the membrane fusion protein (MFP) (TC 8.A.1) family.</text>
</comment>
<reference evidence="9 10" key="1">
    <citation type="journal article" date="2015" name="Biotechnol. Bioeng.">
        <title>Genome sequence and phenotypic characterization of Caulobacter segnis.</title>
        <authorList>
            <person name="Patel S."/>
            <person name="Fletcher B."/>
            <person name="Scott D.C."/>
            <person name="Ely B."/>
        </authorList>
    </citation>
    <scope>NUCLEOTIDE SEQUENCE [LARGE SCALE GENOMIC DNA]</scope>
    <source>
        <strain evidence="9 10">ERI-2</strain>
    </source>
</reference>
<evidence type="ECO:0000256" key="6">
    <source>
        <dbReference type="SAM" id="Phobius"/>
    </source>
</evidence>
<evidence type="ECO:0000256" key="3">
    <source>
        <dbReference type="ARBA" id="ARBA00022692"/>
    </source>
</evidence>
<dbReference type="InterPro" id="IPR058636">
    <property type="entry name" value="Beta-barrel_YknX"/>
</dbReference>
<evidence type="ECO:0000259" key="8">
    <source>
        <dbReference type="Pfam" id="PF25990"/>
    </source>
</evidence>